<dbReference type="GeneID" id="85403144"/>
<feature type="compositionally biased region" description="Polar residues" evidence="1">
    <location>
        <begin position="7"/>
        <end position="20"/>
    </location>
</feature>
<evidence type="ECO:0000313" key="2">
    <source>
        <dbReference type="EMBL" id="KAK1507756.1"/>
    </source>
</evidence>
<dbReference type="EMBL" id="MLFU01000006">
    <property type="protein sequence ID" value="KAK1507756.1"/>
    <property type="molecule type" value="Genomic_DNA"/>
</dbReference>
<dbReference type="RefSeq" id="XP_060386709.1">
    <property type="nucleotide sequence ID" value="XM_060518906.1"/>
</dbReference>
<protein>
    <submittedName>
        <fullName evidence="2">Uncharacterized protein</fullName>
    </submittedName>
</protein>
<comment type="caution">
    <text evidence="2">The sequence shown here is derived from an EMBL/GenBank/DDBJ whole genome shotgun (WGS) entry which is preliminary data.</text>
</comment>
<dbReference type="Proteomes" id="UP001227543">
    <property type="component" value="Unassembled WGS sequence"/>
</dbReference>
<evidence type="ECO:0000313" key="3">
    <source>
        <dbReference type="Proteomes" id="UP001227543"/>
    </source>
</evidence>
<evidence type="ECO:0000256" key="1">
    <source>
        <dbReference type="SAM" id="MobiDB-lite"/>
    </source>
</evidence>
<reference evidence="2 3" key="1">
    <citation type="submission" date="2016-10" db="EMBL/GenBank/DDBJ databases">
        <title>The genome sequence of Colletotrichum fioriniae PJ7.</title>
        <authorList>
            <person name="Baroncelli R."/>
        </authorList>
    </citation>
    <scope>NUCLEOTIDE SEQUENCE [LARGE SCALE GENOMIC DNA]</scope>
    <source>
        <strain evidence="2 3">Tom-12</strain>
    </source>
</reference>
<sequence length="219" mass="24152">MGGLRSDLQSAKNGSDQSKQPGGRITKNAWSLGPIEILASRFRVEVTGAICFLPGHELRPDSAHPSYAGLSRVETLHPASHLGEATCKTPPAWQTVGMLRNPKIPDGICLMSPGRCHLISRGSGLGGGERQPNTGPGPHKDLCLMTVREDVKLNRLHFPEPEYVLFLIPSLRTVSFFYIKLFNSILQELCSISIHSQLLCHSLIPQFLYRFLFTTVIPQ</sequence>
<organism evidence="2 3">
    <name type="scientific">Colletotrichum tamarilloi</name>
    <dbReference type="NCBI Taxonomy" id="1209934"/>
    <lineage>
        <taxon>Eukaryota</taxon>
        <taxon>Fungi</taxon>
        <taxon>Dikarya</taxon>
        <taxon>Ascomycota</taxon>
        <taxon>Pezizomycotina</taxon>
        <taxon>Sordariomycetes</taxon>
        <taxon>Hypocreomycetidae</taxon>
        <taxon>Glomerellales</taxon>
        <taxon>Glomerellaceae</taxon>
        <taxon>Colletotrichum</taxon>
        <taxon>Colletotrichum acutatum species complex</taxon>
    </lineage>
</organism>
<accession>A0ABQ9RMN3</accession>
<keyword evidence="3" id="KW-1185">Reference proteome</keyword>
<proteinExistence type="predicted"/>
<gene>
    <name evidence="2" type="ORF">CTAM01_02868</name>
</gene>
<name>A0ABQ9RMN3_9PEZI</name>
<feature type="region of interest" description="Disordered" evidence="1">
    <location>
        <begin position="1"/>
        <end position="27"/>
    </location>
</feature>